<dbReference type="GO" id="GO:0045087">
    <property type="term" value="P:innate immune response"/>
    <property type="evidence" value="ECO:0007669"/>
    <property type="project" value="InterPro"/>
</dbReference>
<evidence type="ECO:0000256" key="5">
    <source>
        <dbReference type="ARBA" id="ARBA00022529"/>
    </source>
</evidence>
<dbReference type="Proteomes" id="UP000694564">
    <property type="component" value="Chromosome 2"/>
</dbReference>
<comment type="subcellular location">
    <subcellularLocation>
        <location evidence="2 10">Secreted</location>
    </subcellularLocation>
</comment>
<dbReference type="InterPro" id="IPR050544">
    <property type="entry name" value="Beta-defensin"/>
</dbReference>
<keyword evidence="8 10" id="KW-0044">Antibiotic</keyword>
<evidence type="ECO:0000256" key="2">
    <source>
        <dbReference type="ARBA" id="ARBA00004613"/>
    </source>
</evidence>
<dbReference type="GeneTree" id="ENSGT00390000000604"/>
<proteinExistence type="inferred from homology"/>
<keyword evidence="13" id="KW-1185">Reference proteome</keyword>
<dbReference type="PANTHER" id="PTHR15001">
    <property type="entry name" value="BETA-DEFENSIN 123-RELATED"/>
    <property type="match status" value="1"/>
</dbReference>
<dbReference type="Ensembl" id="ENSSVLT00005001568.1">
    <property type="protein sequence ID" value="ENSSVLP00005001420.1"/>
    <property type="gene ID" value="ENSSVLG00005001168.1"/>
</dbReference>
<dbReference type="OrthoDB" id="9835818at2759"/>
<keyword evidence="6" id="KW-0732">Signal</keyword>
<organism evidence="12 13">
    <name type="scientific">Sciurus vulgaris</name>
    <name type="common">Eurasian red squirrel</name>
    <dbReference type="NCBI Taxonomy" id="55149"/>
    <lineage>
        <taxon>Eukaryota</taxon>
        <taxon>Metazoa</taxon>
        <taxon>Chordata</taxon>
        <taxon>Craniata</taxon>
        <taxon>Vertebrata</taxon>
        <taxon>Euteleostomi</taxon>
        <taxon>Mammalia</taxon>
        <taxon>Eutheria</taxon>
        <taxon>Euarchontoglires</taxon>
        <taxon>Glires</taxon>
        <taxon>Rodentia</taxon>
        <taxon>Sciuromorpha</taxon>
        <taxon>Sciuridae</taxon>
        <taxon>Sciurinae</taxon>
        <taxon>Sciurini</taxon>
        <taxon>Sciurus</taxon>
    </lineage>
</organism>
<evidence type="ECO:0000256" key="4">
    <source>
        <dbReference type="ARBA" id="ARBA00022525"/>
    </source>
</evidence>
<keyword evidence="4 10" id="KW-0964">Secreted</keyword>
<evidence type="ECO:0000313" key="12">
    <source>
        <dbReference type="Ensembl" id="ENSSVLP00005001420.1"/>
    </source>
</evidence>
<feature type="domain" description="Beta-defensin" evidence="11">
    <location>
        <begin position="27"/>
        <end position="57"/>
    </location>
</feature>
<sequence>MRNGYANGSIRILTYFLSPAAGWSQPRCWKNNVGYCRRRCLDDERYILLCKNKVSCCIPIVLPPEFTRKTPPPLVHIEDITPDLSDWDSSPGSPVTKLSDQITFDDILSLKTEKLKASEKPVTQFVTTPMRLPHAAVN</sequence>
<keyword evidence="9" id="KW-1015">Disulfide bond</keyword>
<dbReference type="GO" id="GO:0005576">
    <property type="term" value="C:extracellular region"/>
    <property type="evidence" value="ECO:0007669"/>
    <property type="project" value="UniProtKB-SubCell"/>
</dbReference>
<evidence type="ECO:0000256" key="6">
    <source>
        <dbReference type="ARBA" id="ARBA00022729"/>
    </source>
</evidence>
<accession>A0A8D2AGG2</accession>
<evidence type="ECO:0000313" key="13">
    <source>
        <dbReference type="Proteomes" id="UP000694564"/>
    </source>
</evidence>
<dbReference type="GO" id="GO:0042742">
    <property type="term" value="P:defense response to bacterium"/>
    <property type="evidence" value="ECO:0007669"/>
    <property type="project" value="UniProtKB-UniRule"/>
</dbReference>
<evidence type="ECO:0000256" key="8">
    <source>
        <dbReference type="ARBA" id="ARBA00023022"/>
    </source>
</evidence>
<dbReference type="PANTHER" id="PTHR15001:SF12">
    <property type="entry name" value="BETA-DEFENSIN 125"/>
    <property type="match status" value="1"/>
</dbReference>
<reference evidence="12" key="2">
    <citation type="submission" date="2025-09" db="UniProtKB">
        <authorList>
            <consortium name="Ensembl"/>
        </authorList>
    </citation>
    <scope>IDENTIFICATION</scope>
</reference>
<evidence type="ECO:0000256" key="10">
    <source>
        <dbReference type="RuleBase" id="RU231113"/>
    </source>
</evidence>
<evidence type="ECO:0000256" key="9">
    <source>
        <dbReference type="ARBA" id="ARBA00023157"/>
    </source>
</evidence>
<evidence type="ECO:0000256" key="1">
    <source>
        <dbReference type="ARBA" id="ARBA00002878"/>
    </source>
</evidence>
<keyword evidence="7 10" id="KW-0211">Defensin</keyword>
<comment type="function">
    <text evidence="1 10">Has antibacterial activity.</text>
</comment>
<evidence type="ECO:0000256" key="3">
    <source>
        <dbReference type="ARBA" id="ARBA00007371"/>
    </source>
</evidence>
<dbReference type="InterPro" id="IPR025933">
    <property type="entry name" value="Beta_defensin_dom"/>
</dbReference>
<reference evidence="12" key="1">
    <citation type="submission" date="2025-08" db="UniProtKB">
        <authorList>
            <consortium name="Ensembl"/>
        </authorList>
    </citation>
    <scope>IDENTIFICATION</scope>
</reference>
<name>A0A8D2AGG2_SCIVU</name>
<dbReference type="AlphaFoldDB" id="A0A8D2AGG2"/>
<evidence type="ECO:0000256" key="7">
    <source>
        <dbReference type="ARBA" id="ARBA00022940"/>
    </source>
</evidence>
<protein>
    <recommendedName>
        <fullName evidence="10">Beta-defensin</fullName>
    </recommendedName>
</protein>
<comment type="similarity">
    <text evidence="3 10">Belongs to the beta-defensin family.</text>
</comment>
<keyword evidence="5 10" id="KW-0929">Antimicrobial</keyword>
<evidence type="ECO:0000259" key="11">
    <source>
        <dbReference type="Pfam" id="PF13841"/>
    </source>
</evidence>
<dbReference type="Pfam" id="PF13841">
    <property type="entry name" value="Defensin_beta_2"/>
    <property type="match status" value="1"/>
</dbReference>